<organism evidence="1 2">
    <name type="scientific">Marmota monax</name>
    <name type="common">Woodchuck</name>
    <dbReference type="NCBI Taxonomy" id="9995"/>
    <lineage>
        <taxon>Eukaryota</taxon>
        <taxon>Metazoa</taxon>
        <taxon>Chordata</taxon>
        <taxon>Craniata</taxon>
        <taxon>Vertebrata</taxon>
        <taxon>Euteleostomi</taxon>
        <taxon>Mammalia</taxon>
        <taxon>Eutheria</taxon>
        <taxon>Euarchontoglires</taxon>
        <taxon>Glires</taxon>
        <taxon>Rodentia</taxon>
        <taxon>Sciuromorpha</taxon>
        <taxon>Sciuridae</taxon>
        <taxon>Xerinae</taxon>
        <taxon>Marmotini</taxon>
        <taxon>Marmota</taxon>
    </lineage>
</organism>
<name>A0A5E4BS23_MARMO</name>
<protein>
    <submittedName>
        <fullName evidence="1">Uncharacterized protein</fullName>
    </submittedName>
</protein>
<dbReference type="EMBL" id="CABDUW010000617">
    <property type="protein sequence ID" value="VTJ72295.1"/>
    <property type="molecule type" value="Genomic_DNA"/>
</dbReference>
<evidence type="ECO:0000313" key="1">
    <source>
        <dbReference type="EMBL" id="VTJ72295.1"/>
    </source>
</evidence>
<evidence type="ECO:0000313" key="2">
    <source>
        <dbReference type="Proteomes" id="UP000335636"/>
    </source>
</evidence>
<accession>A0A5E4BS23</accession>
<proteinExistence type="predicted"/>
<sequence>MAELPPHDSNLSSSVFVATHGHVPPPPRSTHCTPCVSLRVSLVLSCVNVMSHPCDTWALTRVLAHPGPCSHSCPLPPPASLRAGGGAAALPQNVQPVHRHWALVTEKLHIKEH</sequence>
<comment type="caution">
    <text evidence="1">The sequence shown here is derived from an EMBL/GenBank/DDBJ whole genome shotgun (WGS) entry which is preliminary data.</text>
</comment>
<dbReference type="Proteomes" id="UP000335636">
    <property type="component" value="Unassembled WGS sequence"/>
</dbReference>
<gene>
    <name evidence="1" type="ORF">MONAX_5E020427</name>
</gene>
<reference evidence="1" key="1">
    <citation type="submission" date="2019-04" db="EMBL/GenBank/DDBJ databases">
        <authorList>
            <person name="Alioto T."/>
            <person name="Alioto T."/>
        </authorList>
    </citation>
    <scope>NUCLEOTIDE SEQUENCE [LARGE SCALE GENOMIC DNA]</scope>
</reference>
<dbReference type="AlphaFoldDB" id="A0A5E4BS23"/>
<keyword evidence="2" id="KW-1185">Reference proteome</keyword>